<dbReference type="Pfam" id="PF02518">
    <property type="entry name" value="HATPase_c"/>
    <property type="match status" value="1"/>
</dbReference>
<accession>A0A383A9I1</accession>
<dbReference type="InterPro" id="IPR050736">
    <property type="entry name" value="Sensor_HK_Regulatory"/>
</dbReference>
<comment type="catalytic activity">
    <reaction evidence="1">
        <text>ATP + protein L-histidine = ADP + protein N-phospho-L-histidine.</text>
        <dbReference type="EC" id="2.7.13.3"/>
    </reaction>
</comment>
<proteinExistence type="predicted"/>
<organism evidence="7">
    <name type="scientific">marine metagenome</name>
    <dbReference type="NCBI Taxonomy" id="408172"/>
    <lineage>
        <taxon>unclassified sequences</taxon>
        <taxon>metagenomes</taxon>
        <taxon>ecological metagenomes</taxon>
    </lineage>
</organism>
<dbReference type="InterPro" id="IPR005467">
    <property type="entry name" value="His_kinase_dom"/>
</dbReference>
<dbReference type="InterPro" id="IPR004358">
    <property type="entry name" value="Sig_transdc_His_kin-like_C"/>
</dbReference>
<dbReference type="SMART" id="SM00387">
    <property type="entry name" value="HATPase_c"/>
    <property type="match status" value="1"/>
</dbReference>
<dbReference type="GO" id="GO:0000160">
    <property type="term" value="P:phosphorelay signal transduction system"/>
    <property type="evidence" value="ECO:0007669"/>
    <property type="project" value="UniProtKB-KW"/>
</dbReference>
<dbReference type="PANTHER" id="PTHR43711:SF1">
    <property type="entry name" value="HISTIDINE KINASE 1"/>
    <property type="match status" value="1"/>
</dbReference>
<evidence type="ECO:0000259" key="6">
    <source>
        <dbReference type="PROSITE" id="PS50109"/>
    </source>
</evidence>
<keyword evidence="3" id="KW-0808">Transferase</keyword>
<dbReference type="PRINTS" id="PR00344">
    <property type="entry name" value="BCTRLSENSOR"/>
</dbReference>
<dbReference type="PANTHER" id="PTHR43711">
    <property type="entry name" value="TWO-COMPONENT HISTIDINE KINASE"/>
    <property type="match status" value="1"/>
</dbReference>
<dbReference type="Gene3D" id="3.30.565.10">
    <property type="entry name" value="Histidine kinase-like ATPase, C-terminal domain"/>
    <property type="match status" value="1"/>
</dbReference>
<sequence>LQLLEGDLKDSGMDAIPTEMMFSEIERIERLLQQLLLHSHPMPLSPVQVNLHELLNTVIGFESSTFPELQFQPSYDPSLPEIEADKDKLHQVLLNLIRNASEASPPQGRVKVRTRHCSPWELAGTNLDPGLRYVLVSIEDEGAGIPGELRNSIFKPLFSTKKRGSGLGLSISFRLIRSQGGLLRCLDSEEGGACFQIFLPEKPPQRNAEI</sequence>
<evidence type="ECO:0000313" key="7">
    <source>
        <dbReference type="EMBL" id="SVE04467.1"/>
    </source>
</evidence>
<dbReference type="InterPro" id="IPR036890">
    <property type="entry name" value="HATPase_C_sf"/>
</dbReference>
<evidence type="ECO:0000256" key="5">
    <source>
        <dbReference type="ARBA" id="ARBA00023012"/>
    </source>
</evidence>
<gene>
    <name evidence="7" type="ORF">METZ01_LOCUS457321</name>
</gene>
<reference evidence="7" key="1">
    <citation type="submission" date="2018-05" db="EMBL/GenBank/DDBJ databases">
        <authorList>
            <person name="Lanie J.A."/>
            <person name="Ng W.-L."/>
            <person name="Kazmierczak K.M."/>
            <person name="Andrzejewski T.M."/>
            <person name="Davidsen T.M."/>
            <person name="Wayne K.J."/>
            <person name="Tettelin H."/>
            <person name="Glass J.I."/>
            <person name="Rusch D."/>
            <person name="Podicherti R."/>
            <person name="Tsui H.-C.T."/>
            <person name="Winkler M.E."/>
        </authorList>
    </citation>
    <scope>NUCLEOTIDE SEQUENCE</scope>
</reference>
<evidence type="ECO:0000256" key="4">
    <source>
        <dbReference type="ARBA" id="ARBA00022777"/>
    </source>
</evidence>
<dbReference type="AlphaFoldDB" id="A0A383A9I1"/>
<feature type="domain" description="Histidine kinase" evidence="6">
    <location>
        <begin position="1"/>
        <end position="203"/>
    </location>
</feature>
<evidence type="ECO:0000256" key="2">
    <source>
        <dbReference type="ARBA" id="ARBA00012438"/>
    </source>
</evidence>
<dbReference type="EC" id="2.7.13.3" evidence="2"/>
<dbReference type="EMBL" id="UINC01190346">
    <property type="protein sequence ID" value="SVE04467.1"/>
    <property type="molecule type" value="Genomic_DNA"/>
</dbReference>
<evidence type="ECO:0000256" key="3">
    <source>
        <dbReference type="ARBA" id="ARBA00022679"/>
    </source>
</evidence>
<dbReference type="InterPro" id="IPR003594">
    <property type="entry name" value="HATPase_dom"/>
</dbReference>
<evidence type="ECO:0000256" key="1">
    <source>
        <dbReference type="ARBA" id="ARBA00000085"/>
    </source>
</evidence>
<feature type="non-terminal residue" evidence="7">
    <location>
        <position position="1"/>
    </location>
</feature>
<keyword evidence="4" id="KW-0418">Kinase</keyword>
<protein>
    <recommendedName>
        <fullName evidence="2">histidine kinase</fullName>
        <ecNumber evidence="2">2.7.13.3</ecNumber>
    </recommendedName>
</protein>
<dbReference type="SUPFAM" id="SSF55874">
    <property type="entry name" value="ATPase domain of HSP90 chaperone/DNA topoisomerase II/histidine kinase"/>
    <property type="match status" value="1"/>
</dbReference>
<keyword evidence="5" id="KW-0902">Two-component regulatory system</keyword>
<dbReference type="GO" id="GO:0004673">
    <property type="term" value="F:protein histidine kinase activity"/>
    <property type="evidence" value="ECO:0007669"/>
    <property type="project" value="UniProtKB-EC"/>
</dbReference>
<dbReference type="PROSITE" id="PS50109">
    <property type="entry name" value="HIS_KIN"/>
    <property type="match status" value="1"/>
</dbReference>
<name>A0A383A9I1_9ZZZZ</name>